<organism evidence="4 5">
    <name type="scientific">Cytobacillus stercorigallinarum</name>
    <dbReference type="NCBI Taxonomy" id="2762240"/>
    <lineage>
        <taxon>Bacteria</taxon>
        <taxon>Bacillati</taxon>
        <taxon>Bacillota</taxon>
        <taxon>Bacilli</taxon>
        <taxon>Bacillales</taxon>
        <taxon>Bacillaceae</taxon>
        <taxon>Cytobacillus</taxon>
    </lineage>
</organism>
<reference evidence="4 5" key="1">
    <citation type="submission" date="2020-08" db="EMBL/GenBank/DDBJ databases">
        <title>A Genomic Blueprint of the Chicken Gut Microbiome.</title>
        <authorList>
            <person name="Gilroy R."/>
            <person name="Ravi A."/>
            <person name="Getino M."/>
            <person name="Pursley I."/>
            <person name="Horton D.L."/>
            <person name="Alikhan N.-F."/>
            <person name="Baker D."/>
            <person name="Gharbi K."/>
            <person name="Hall N."/>
            <person name="Watson M."/>
            <person name="Adriaenssens E.M."/>
            <person name="Foster-Nyarko E."/>
            <person name="Jarju S."/>
            <person name="Secka A."/>
            <person name="Antonio M."/>
            <person name="Oren A."/>
            <person name="Chaudhuri R."/>
            <person name="La Ragione R.M."/>
            <person name="Hildebrand F."/>
            <person name="Pallen M.J."/>
        </authorList>
    </citation>
    <scope>NUCLEOTIDE SEQUENCE [LARGE SCALE GENOMIC DNA]</scope>
    <source>
        <strain evidence="4 5">Sa5YUA1</strain>
    </source>
</reference>
<dbReference type="InterPro" id="IPR006668">
    <property type="entry name" value="Mg_transptr_MgtE_intracell_dom"/>
</dbReference>
<accession>A0ABR8QMH3</accession>
<keyword evidence="2" id="KW-0812">Transmembrane</keyword>
<keyword evidence="2" id="KW-0472">Membrane</keyword>
<comment type="caution">
    <text evidence="4">The sequence shown here is derived from an EMBL/GenBank/DDBJ whole genome shotgun (WGS) entry which is preliminary data.</text>
</comment>
<keyword evidence="1" id="KW-0175">Coiled coil</keyword>
<feature type="coiled-coil region" evidence="1">
    <location>
        <begin position="60"/>
        <end position="129"/>
    </location>
</feature>
<evidence type="ECO:0000256" key="1">
    <source>
        <dbReference type="SAM" id="Coils"/>
    </source>
</evidence>
<feature type="transmembrane region" description="Helical" evidence="2">
    <location>
        <begin position="12"/>
        <end position="42"/>
    </location>
</feature>
<dbReference type="Pfam" id="PF03448">
    <property type="entry name" value="MgtE_N"/>
    <property type="match status" value="1"/>
</dbReference>
<evidence type="ECO:0000259" key="3">
    <source>
        <dbReference type="Pfam" id="PF03448"/>
    </source>
</evidence>
<name>A0ABR8QMH3_9BACI</name>
<feature type="domain" description="Magnesium transporter MgtE intracellular" evidence="3">
    <location>
        <begin position="138"/>
        <end position="187"/>
    </location>
</feature>
<evidence type="ECO:0000313" key="5">
    <source>
        <dbReference type="Proteomes" id="UP000657931"/>
    </source>
</evidence>
<proteinExistence type="predicted"/>
<keyword evidence="5" id="KW-1185">Reference proteome</keyword>
<gene>
    <name evidence="4" type="ORF">H9655_06750</name>
</gene>
<evidence type="ECO:0000313" key="4">
    <source>
        <dbReference type="EMBL" id="MBD7936722.1"/>
    </source>
</evidence>
<protein>
    <recommendedName>
        <fullName evidence="3">Magnesium transporter MgtE intracellular domain-containing protein</fullName>
    </recommendedName>
</protein>
<dbReference type="EMBL" id="JACSQT010000002">
    <property type="protein sequence ID" value="MBD7936722.1"/>
    <property type="molecule type" value="Genomic_DNA"/>
</dbReference>
<dbReference type="SUPFAM" id="SSF158791">
    <property type="entry name" value="MgtE N-terminal domain-like"/>
    <property type="match status" value="1"/>
</dbReference>
<evidence type="ECO:0000256" key="2">
    <source>
        <dbReference type="SAM" id="Phobius"/>
    </source>
</evidence>
<dbReference type="Gene3D" id="1.25.60.10">
    <property type="entry name" value="MgtE N-terminal domain-like"/>
    <property type="match status" value="1"/>
</dbReference>
<dbReference type="InterPro" id="IPR038076">
    <property type="entry name" value="MgtE_N_sf"/>
</dbReference>
<sequence>MESHKEKKSRPVIKIFMIIATTLIGLIAIGLLILTVSGYNIFEVTKKYSQNIPVLSSLFEEDQTEMMQTMENRLIELEAEVNDREARIEQLQNQVESKDNELNKASQEKTRLENRVDELVLMKEENKRAFSDIIKTYEEMAAKKAAPILSNMNEEEAVRILAEVKPEVLAEILAKMEPTKAASFTSLVTASVENTSTTDDDEQAAE</sequence>
<dbReference type="Proteomes" id="UP000657931">
    <property type="component" value="Unassembled WGS sequence"/>
</dbReference>
<keyword evidence="2" id="KW-1133">Transmembrane helix</keyword>
<dbReference type="RefSeq" id="WP_191812228.1">
    <property type="nucleotide sequence ID" value="NZ_JACSQT010000002.1"/>
</dbReference>